<dbReference type="AlphaFoldDB" id="A0A8J4PNN8"/>
<reference evidence="1" key="1">
    <citation type="submission" date="2020-01" db="EMBL/GenBank/DDBJ databases">
        <title>Development of genomics and gene disruption for Polysphondylium violaceum indicates a role for the polyketide synthase stlB in stalk morphogenesis.</title>
        <authorList>
            <person name="Narita B."/>
            <person name="Kawabe Y."/>
            <person name="Kin K."/>
            <person name="Saito T."/>
            <person name="Gibbs R."/>
            <person name="Kuspa A."/>
            <person name="Muzny D."/>
            <person name="Queller D."/>
            <person name="Richards S."/>
            <person name="Strassman J."/>
            <person name="Sucgang R."/>
            <person name="Worley K."/>
            <person name="Schaap P."/>
        </authorList>
    </citation>
    <scope>NUCLEOTIDE SEQUENCE</scope>
    <source>
        <strain evidence="1">QSvi11</strain>
    </source>
</reference>
<sequence length="131" mass="15322">MSEITSKSQCYSSYGKYEDIIKRLDEMPIPESRQKIQETTDYKTTSTYLRFHGSTYRSEVRYEKSPQFNEILRKEGYFMSGVQKAQVTRNGSAFINGPHCVVAKDGETLDIPKYYSNQKIDYEKYQQSLSH</sequence>
<dbReference type="OrthoDB" id="15274at2759"/>
<organism evidence="1 2">
    <name type="scientific">Polysphondylium violaceum</name>
    <dbReference type="NCBI Taxonomy" id="133409"/>
    <lineage>
        <taxon>Eukaryota</taxon>
        <taxon>Amoebozoa</taxon>
        <taxon>Evosea</taxon>
        <taxon>Eumycetozoa</taxon>
        <taxon>Dictyostelia</taxon>
        <taxon>Dictyosteliales</taxon>
        <taxon>Dictyosteliaceae</taxon>
        <taxon>Polysphondylium</taxon>
    </lineage>
</organism>
<proteinExistence type="predicted"/>
<name>A0A8J4PNN8_9MYCE</name>
<comment type="caution">
    <text evidence="1">The sequence shown here is derived from an EMBL/GenBank/DDBJ whole genome shotgun (WGS) entry which is preliminary data.</text>
</comment>
<dbReference type="Proteomes" id="UP000695562">
    <property type="component" value="Unassembled WGS sequence"/>
</dbReference>
<protein>
    <submittedName>
        <fullName evidence="1">Uncharacterized protein</fullName>
    </submittedName>
</protein>
<keyword evidence="2" id="KW-1185">Reference proteome</keyword>
<evidence type="ECO:0000313" key="1">
    <source>
        <dbReference type="EMBL" id="KAF2071217.1"/>
    </source>
</evidence>
<evidence type="ECO:0000313" key="2">
    <source>
        <dbReference type="Proteomes" id="UP000695562"/>
    </source>
</evidence>
<gene>
    <name evidence="1" type="ORF">CYY_007469</name>
</gene>
<dbReference type="EMBL" id="AJWJ01000400">
    <property type="protein sequence ID" value="KAF2071217.1"/>
    <property type="molecule type" value="Genomic_DNA"/>
</dbReference>
<accession>A0A8J4PNN8</accession>